<sequence>MTEDLIEFLKHFDDTLQFGSFVSLDLEMANSNDLTSLIQIGCIQFTNGPNWSERKSLNRLVRYLGEFDWYASKNIHGIRKRDVLQSPSSETVYRKFKALADHTGLIVHYSGRERQVMNALSNKYGIEKPKAEWLDLHRAVKKRFPEYRKQGGGLKAMAEFYGLNLDHHDAYSDALTTAKVFMQLIRELHTHSKTSA</sequence>
<reference evidence="2 3" key="1">
    <citation type="submission" date="2023-10" db="EMBL/GenBank/DDBJ databases">
        <title>Complete Genome Sequence of Limnobacter thiooxidans CS-K2T, Isolated from freshwater lake sediments in Bavaria, Germany.</title>
        <authorList>
            <person name="Naruki M."/>
            <person name="Watanabe A."/>
            <person name="Warashina T."/>
            <person name="Morita T."/>
            <person name="Arakawa K."/>
        </authorList>
    </citation>
    <scope>NUCLEOTIDE SEQUENCE [LARGE SCALE GENOMIC DNA]</scope>
    <source>
        <strain evidence="2 3">CS-K2</strain>
    </source>
</reference>
<dbReference type="KEGG" id="lto:RGQ30_00280"/>
<feature type="domain" description="Exonuclease" evidence="1">
    <location>
        <begin position="20"/>
        <end position="190"/>
    </location>
</feature>
<proteinExistence type="predicted"/>
<gene>
    <name evidence="2" type="ORF">RGQ30_00280</name>
</gene>
<evidence type="ECO:0000313" key="2">
    <source>
        <dbReference type="EMBL" id="BET24527.1"/>
    </source>
</evidence>
<dbReference type="InterPro" id="IPR036397">
    <property type="entry name" value="RNaseH_sf"/>
</dbReference>
<dbReference type="GO" id="GO:0003676">
    <property type="term" value="F:nucleic acid binding"/>
    <property type="evidence" value="ECO:0007669"/>
    <property type="project" value="InterPro"/>
</dbReference>
<dbReference type="SMART" id="SM00479">
    <property type="entry name" value="EXOIII"/>
    <property type="match status" value="1"/>
</dbReference>
<accession>A0AA86IWV1</accession>
<name>A0AA86IWV1_9BURK</name>
<organism evidence="2 3">
    <name type="scientific">Limnobacter thiooxidans</name>
    <dbReference type="NCBI Taxonomy" id="131080"/>
    <lineage>
        <taxon>Bacteria</taxon>
        <taxon>Pseudomonadati</taxon>
        <taxon>Pseudomonadota</taxon>
        <taxon>Betaproteobacteria</taxon>
        <taxon>Burkholderiales</taxon>
        <taxon>Burkholderiaceae</taxon>
        <taxon>Limnobacter</taxon>
    </lineage>
</organism>
<dbReference type="Proteomes" id="UP001329151">
    <property type="component" value="Chromosome"/>
</dbReference>
<dbReference type="EMBL" id="AP028947">
    <property type="protein sequence ID" value="BET24527.1"/>
    <property type="molecule type" value="Genomic_DNA"/>
</dbReference>
<dbReference type="RefSeq" id="WP_130557224.1">
    <property type="nucleotide sequence ID" value="NZ_AP028947.1"/>
</dbReference>
<protein>
    <recommendedName>
        <fullName evidence="1">Exonuclease domain-containing protein</fullName>
    </recommendedName>
</protein>
<evidence type="ECO:0000259" key="1">
    <source>
        <dbReference type="SMART" id="SM00479"/>
    </source>
</evidence>
<dbReference type="SUPFAM" id="SSF53098">
    <property type="entry name" value="Ribonuclease H-like"/>
    <property type="match status" value="1"/>
</dbReference>
<evidence type="ECO:0000313" key="3">
    <source>
        <dbReference type="Proteomes" id="UP001329151"/>
    </source>
</evidence>
<dbReference type="Gene3D" id="3.30.420.10">
    <property type="entry name" value="Ribonuclease H-like superfamily/Ribonuclease H"/>
    <property type="match status" value="1"/>
</dbReference>
<dbReference type="Pfam" id="PF00929">
    <property type="entry name" value="RNase_T"/>
    <property type="match status" value="1"/>
</dbReference>
<keyword evidence="3" id="KW-1185">Reference proteome</keyword>
<dbReference type="InterPro" id="IPR013520">
    <property type="entry name" value="Ribonucl_H"/>
</dbReference>
<dbReference type="InterPro" id="IPR012337">
    <property type="entry name" value="RNaseH-like_sf"/>
</dbReference>
<dbReference type="GO" id="GO:0006259">
    <property type="term" value="P:DNA metabolic process"/>
    <property type="evidence" value="ECO:0007669"/>
    <property type="project" value="UniProtKB-ARBA"/>
</dbReference>
<dbReference type="AlphaFoldDB" id="A0AA86IWV1"/>
<dbReference type="GO" id="GO:0004527">
    <property type="term" value="F:exonuclease activity"/>
    <property type="evidence" value="ECO:0007669"/>
    <property type="project" value="UniProtKB-ARBA"/>
</dbReference>